<evidence type="ECO:0000313" key="2">
    <source>
        <dbReference type="Proteomes" id="UP000537204"/>
    </source>
</evidence>
<evidence type="ECO:0000313" key="1">
    <source>
        <dbReference type="EMBL" id="MBB5634965.1"/>
    </source>
</evidence>
<organism evidence="1 2">
    <name type="scientific">Pedobacter cryoconitis</name>
    <dbReference type="NCBI Taxonomy" id="188932"/>
    <lineage>
        <taxon>Bacteria</taxon>
        <taxon>Pseudomonadati</taxon>
        <taxon>Bacteroidota</taxon>
        <taxon>Sphingobacteriia</taxon>
        <taxon>Sphingobacteriales</taxon>
        <taxon>Sphingobacteriaceae</taxon>
        <taxon>Pedobacter</taxon>
    </lineage>
</organism>
<dbReference type="AlphaFoldDB" id="A0A7W8ZJH1"/>
<accession>A0A7W8ZJH1</accession>
<dbReference type="EMBL" id="JACHCE010000001">
    <property type="protein sequence ID" value="MBB5634965.1"/>
    <property type="molecule type" value="Genomic_DNA"/>
</dbReference>
<sequence>MINLNDIIEVGHTDDGKFDIQRLSNWSAAKKDDSQRPSKNRRAGFWINYGPGRIDLATF</sequence>
<reference evidence="1 2" key="1">
    <citation type="submission" date="2020-08" db="EMBL/GenBank/DDBJ databases">
        <title>Genomic Encyclopedia of Type Strains, Phase IV (KMG-V): Genome sequencing to study the core and pangenomes of soil and plant-associated prokaryotes.</title>
        <authorList>
            <person name="Whitman W."/>
        </authorList>
    </citation>
    <scope>NUCLEOTIDE SEQUENCE [LARGE SCALE GENOMIC DNA]</scope>
    <source>
        <strain evidence="1 2">S3M1</strain>
    </source>
</reference>
<protein>
    <submittedName>
        <fullName evidence="1">Uncharacterized protein</fullName>
    </submittedName>
</protein>
<gene>
    <name evidence="1" type="ORF">HDE68_000850</name>
</gene>
<dbReference type="RefSeq" id="WP_183879215.1">
    <property type="nucleotide sequence ID" value="NZ_JACHCE010000001.1"/>
</dbReference>
<dbReference type="Proteomes" id="UP000537204">
    <property type="component" value="Unassembled WGS sequence"/>
</dbReference>
<proteinExistence type="predicted"/>
<name>A0A7W8ZJH1_9SPHI</name>
<comment type="caution">
    <text evidence="1">The sequence shown here is derived from an EMBL/GenBank/DDBJ whole genome shotgun (WGS) entry which is preliminary data.</text>
</comment>